<dbReference type="InterPro" id="IPR036514">
    <property type="entry name" value="SGNH_hydro_sf"/>
</dbReference>
<dbReference type="RefSeq" id="WP_260330903.1">
    <property type="nucleotide sequence ID" value="NZ_JACHIO010000005.1"/>
</dbReference>
<sequence length="418" mass="43777">MPKQWVVGWGASPEDATESIGNPGGSDQTFRFIILPTIDGTEERIHFSNLLSKQPVTIGAARLAAAVGVGPSIDTTRDAALTFNGSTSVTLAVGQEVVSDPVKITYTYGEKLAVSAYVKGVFPPLTEHSAEVQNNFASAASGGDITTDASGAAYINNSIAWWFMLTGMDVYGSYQGTVAIFGSSSVDGHNSNYGNTNSYPTYNLPVAGQDNDRPSDWLARQLLAAGYRMGVLNAGAIGDPAGEDASTAAGVAIAGIDRMQRDVLQQAGIKTVVIYFGGIDLRSDCVSATNVEASLSNMVQQANTAGVRVILATLPPSEYCVSEAGYVPTSADPYLGDLNPGPENSGSTQRRTLNTWIRTIGPTLPGVISIADFDQVLADPAHPDFLIPSYVSGDNFHPNGNAYGIQSSAIPLSSILPQ</sequence>
<feature type="domain" description="SGNH hydrolase-type esterase" evidence="2">
    <location>
        <begin position="181"/>
        <end position="403"/>
    </location>
</feature>
<dbReference type="InterPro" id="IPR053140">
    <property type="entry name" value="GDSL_Rv0518-like"/>
</dbReference>
<dbReference type="Gene3D" id="3.40.50.1110">
    <property type="entry name" value="SGNH hydrolase"/>
    <property type="match status" value="1"/>
</dbReference>
<evidence type="ECO:0000313" key="4">
    <source>
        <dbReference type="Proteomes" id="UP000584867"/>
    </source>
</evidence>
<evidence type="ECO:0000256" key="1">
    <source>
        <dbReference type="SAM" id="MobiDB-lite"/>
    </source>
</evidence>
<gene>
    <name evidence="3" type="ORF">HDF15_001422</name>
</gene>
<dbReference type="GO" id="GO:0016788">
    <property type="term" value="F:hydrolase activity, acting on ester bonds"/>
    <property type="evidence" value="ECO:0007669"/>
    <property type="project" value="UniProtKB-ARBA"/>
</dbReference>
<evidence type="ECO:0000259" key="2">
    <source>
        <dbReference type="Pfam" id="PF13472"/>
    </source>
</evidence>
<organism evidence="3 4">
    <name type="scientific">Granulicella mallensis</name>
    <dbReference type="NCBI Taxonomy" id="940614"/>
    <lineage>
        <taxon>Bacteria</taxon>
        <taxon>Pseudomonadati</taxon>
        <taxon>Acidobacteriota</taxon>
        <taxon>Terriglobia</taxon>
        <taxon>Terriglobales</taxon>
        <taxon>Acidobacteriaceae</taxon>
        <taxon>Granulicella</taxon>
    </lineage>
</organism>
<dbReference type="InterPro" id="IPR013830">
    <property type="entry name" value="SGNH_hydro"/>
</dbReference>
<dbReference type="PANTHER" id="PTHR43784">
    <property type="entry name" value="GDSL-LIKE LIPASE/ACYLHYDROLASE, PUTATIVE (AFU_ORTHOLOGUE AFUA_2G00820)-RELATED"/>
    <property type="match status" value="1"/>
</dbReference>
<dbReference type="EMBL" id="JACHIO010000005">
    <property type="protein sequence ID" value="MBB5063082.1"/>
    <property type="molecule type" value="Genomic_DNA"/>
</dbReference>
<comment type="caution">
    <text evidence="3">The sequence shown here is derived from an EMBL/GenBank/DDBJ whole genome shotgun (WGS) entry which is preliminary data.</text>
</comment>
<name>A0A7W7ZND7_9BACT</name>
<dbReference type="Pfam" id="PF13472">
    <property type="entry name" value="Lipase_GDSL_2"/>
    <property type="match status" value="1"/>
</dbReference>
<proteinExistence type="predicted"/>
<protein>
    <submittedName>
        <fullName evidence="3">Lysophospholipase L1-like esterase</fullName>
    </submittedName>
</protein>
<accession>A0A7W7ZND7</accession>
<dbReference type="SUPFAM" id="SSF52266">
    <property type="entry name" value="SGNH hydrolase"/>
    <property type="match status" value="1"/>
</dbReference>
<evidence type="ECO:0000313" key="3">
    <source>
        <dbReference type="EMBL" id="MBB5063082.1"/>
    </source>
</evidence>
<feature type="region of interest" description="Disordered" evidence="1">
    <location>
        <begin position="1"/>
        <end position="24"/>
    </location>
</feature>
<reference evidence="3 4" key="1">
    <citation type="submission" date="2020-08" db="EMBL/GenBank/DDBJ databases">
        <title>Genomic Encyclopedia of Type Strains, Phase IV (KMG-V): Genome sequencing to study the core and pangenomes of soil and plant-associated prokaryotes.</title>
        <authorList>
            <person name="Whitman W."/>
        </authorList>
    </citation>
    <scope>NUCLEOTIDE SEQUENCE [LARGE SCALE GENOMIC DNA]</scope>
    <source>
        <strain evidence="3 4">X5P3</strain>
    </source>
</reference>
<dbReference type="AlphaFoldDB" id="A0A7W7ZND7"/>
<dbReference type="PANTHER" id="PTHR43784:SF2">
    <property type="entry name" value="GDSL-LIKE LIPASE_ACYLHYDROLASE, PUTATIVE (AFU_ORTHOLOGUE AFUA_2G00820)-RELATED"/>
    <property type="match status" value="1"/>
</dbReference>
<dbReference type="Proteomes" id="UP000584867">
    <property type="component" value="Unassembled WGS sequence"/>
</dbReference>